<evidence type="ECO:0000256" key="1">
    <source>
        <dbReference type="ARBA" id="ARBA00022679"/>
    </source>
</evidence>
<comment type="similarity">
    <text evidence="3">Belongs to the methyltransferase superfamily. Arsenite methyltransferase family.</text>
</comment>
<organism evidence="10 11">
    <name type="scientific">Candidatus Nitrosocosmicus franklandianus</name>
    <dbReference type="NCBI Taxonomy" id="1798806"/>
    <lineage>
        <taxon>Archaea</taxon>
        <taxon>Nitrososphaerota</taxon>
        <taxon>Nitrososphaeria</taxon>
        <taxon>Nitrososphaerales</taxon>
        <taxon>Nitrososphaeraceae</taxon>
        <taxon>Candidatus Nitrosocosmicus</taxon>
    </lineage>
</organism>
<evidence type="ECO:0000256" key="8">
    <source>
        <dbReference type="ARBA" id="ARBA00048428"/>
    </source>
</evidence>
<dbReference type="AlphaFoldDB" id="A0A484I8P9"/>
<keyword evidence="11" id="KW-1185">Reference proteome</keyword>
<accession>A0A484I8P9</accession>
<dbReference type="InterPro" id="IPR029063">
    <property type="entry name" value="SAM-dependent_MTases_sf"/>
</dbReference>
<dbReference type="SUPFAM" id="SSF53335">
    <property type="entry name" value="S-adenosyl-L-methionine-dependent methyltransferases"/>
    <property type="match status" value="1"/>
</dbReference>
<evidence type="ECO:0000256" key="7">
    <source>
        <dbReference type="ARBA" id="ARBA00047943"/>
    </source>
</evidence>
<dbReference type="InterPro" id="IPR026669">
    <property type="entry name" value="Arsenite_MeTrfase-like"/>
</dbReference>
<keyword evidence="1 10" id="KW-0808">Transferase</keyword>
<evidence type="ECO:0000313" key="10">
    <source>
        <dbReference type="EMBL" id="VFJ12370.1"/>
    </source>
</evidence>
<keyword evidence="2" id="KW-0949">S-adenosyl-L-methionine</keyword>
<evidence type="ECO:0000259" key="9">
    <source>
        <dbReference type="Pfam" id="PF13847"/>
    </source>
</evidence>
<comment type="catalytic activity">
    <reaction evidence="7">
        <text>arsenic triglutathione + 2 [thioredoxin]-dithiol + 2 S-adenosyl-L-methionine + H2O = dimethylarsinous acid + 2 [thioredoxin]-disulfide + 3 glutathione + 2 S-adenosyl-L-homocysteine + 2 H(+)</text>
        <dbReference type="Rhea" id="RHEA:69464"/>
        <dbReference type="Rhea" id="RHEA-COMP:10698"/>
        <dbReference type="Rhea" id="RHEA-COMP:10700"/>
        <dbReference type="ChEBI" id="CHEBI:15377"/>
        <dbReference type="ChEBI" id="CHEBI:15378"/>
        <dbReference type="ChEBI" id="CHEBI:23808"/>
        <dbReference type="ChEBI" id="CHEBI:29950"/>
        <dbReference type="ChEBI" id="CHEBI:50058"/>
        <dbReference type="ChEBI" id="CHEBI:57856"/>
        <dbReference type="ChEBI" id="CHEBI:57925"/>
        <dbReference type="ChEBI" id="CHEBI:59789"/>
        <dbReference type="ChEBI" id="CHEBI:183640"/>
        <dbReference type="EC" id="2.1.1.137"/>
    </reaction>
</comment>
<dbReference type="CDD" id="cd02440">
    <property type="entry name" value="AdoMet_MTases"/>
    <property type="match status" value="1"/>
</dbReference>
<dbReference type="PANTHER" id="PTHR43675:SF8">
    <property type="entry name" value="ARSENITE METHYLTRANSFERASE"/>
    <property type="match status" value="1"/>
</dbReference>
<reference evidence="10 11" key="1">
    <citation type="submission" date="2019-02" db="EMBL/GenBank/DDBJ databases">
        <authorList>
            <person name="Lehtovirta-Morley E L."/>
        </authorList>
    </citation>
    <scope>NUCLEOTIDE SEQUENCE [LARGE SCALE GENOMIC DNA]</scope>
    <source>
        <strain evidence="10">NFRAN1</strain>
    </source>
</reference>
<evidence type="ECO:0000256" key="4">
    <source>
        <dbReference type="ARBA" id="ARBA00034521"/>
    </source>
</evidence>
<dbReference type="EMBL" id="LR216287">
    <property type="protein sequence ID" value="VFJ12370.1"/>
    <property type="molecule type" value="Genomic_DNA"/>
</dbReference>
<dbReference type="PANTHER" id="PTHR43675">
    <property type="entry name" value="ARSENITE METHYLTRANSFERASE"/>
    <property type="match status" value="1"/>
</dbReference>
<proteinExistence type="inferred from homology"/>
<evidence type="ECO:0000256" key="5">
    <source>
        <dbReference type="ARBA" id="ARBA00034545"/>
    </source>
</evidence>
<comment type="catalytic activity">
    <reaction evidence="6">
        <text>arsenic triglutathione + [thioredoxin]-dithiol + S-adenosyl-L-methionine + 2 H2O = methylarsonous acid + [thioredoxin]-disulfide + 3 glutathione + S-adenosyl-L-homocysteine + H(+)</text>
        <dbReference type="Rhea" id="RHEA:69460"/>
        <dbReference type="Rhea" id="RHEA-COMP:10698"/>
        <dbReference type="Rhea" id="RHEA-COMP:10700"/>
        <dbReference type="ChEBI" id="CHEBI:15377"/>
        <dbReference type="ChEBI" id="CHEBI:15378"/>
        <dbReference type="ChEBI" id="CHEBI:17826"/>
        <dbReference type="ChEBI" id="CHEBI:29950"/>
        <dbReference type="ChEBI" id="CHEBI:50058"/>
        <dbReference type="ChEBI" id="CHEBI:57856"/>
        <dbReference type="ChEBI" id="CHEBI:57925"/>
        <dbReference type="ChEBI" id="CHEBI:59789"/>
        <dbReference type="ChEBI" id="CHEBI:183640"/>
        <dbReference type="EC" id="2.1.1.137"/>
    </reaction>
</comment>
<keyword evidence="10" id="KW-0489">Methyltransferase</keyword>
<dbReference type="NCBIfam" id="NF008823">
    <property type="entry name" value="PRK11873.1"/>
    <property type="match status" value="1"/>
</dbReference>
<name>A0A484I8P9_9ARCH</name>
<dbReference type="GO" id="GO:0030791">
    <property type="term" value="F:arsenite methyltransferase activity"/>
    <property type="evidence" value="ECO:0007669"/>
    <property type="project" value="UniProtKB-EC"/>
</dbReference>
<protein>
    <recommendedName>
        <fullName evidence="5">Arsenite methyltransferase</fullName>
        <ecNumber evidence="4">2.1.1.137</ecNumber>
    </recommendedName>
</protein>
<gene>
    <name evidence="10" type="primary">arsM</name>
    <name evidence="10" type="ORF">NFRAN_0049</name>
</gene>
<dbReference type="Gene3D" id="3.40.50.150">
    <property type="entry name" value="Vaccinia Virus protein VP39"/>
    <property type="match status" value="1"/>
</dbReference>
<sequence>MVMSKQSQLKEKIKEQYEKIAIDGNTNSCCMPSNGCCNTSKVILTPFESSKAIGYDSDKLRTIPESSILGVGCGNPTRFGDVGEGDTVVDVGSGAGIDAFLAANVVGASGKVIGIDMTTAMLQKARENAEKHGYKNVEFREGDIERKIPVDNDSVDVVLSNCVINLTTNKENTFREIYRILKPHRKGRMVISDLITSKEMDPSEVNESNWCSCIDGALTKENYIQSIKNAGFDHIEILDKKPYMELDSEKKNQEKRLIRSISIRALKP</sequence>
<dbReference type="Proteomes" id="UP000294299">
    <property type="component" value="Chromosome NFRAN"/>
</dbReference>
<dbReference type="Pfam" id="PF13847">
    <property type="entry name" value="Methyltransf_31"/>
    <property type="match status" value="1"/>
</dbReference>
<dbReference type="EC" id="2.1.1.137" evidence="4"/>
<feature type="domain" description="Methyltransferase" evidence="9">
    <location>
        <begin position="84"/>
        <end position="231"/>
    </location>
</feature>
<evidence type="ECO:0000256" key="6">
    <source>
        <dbReference type="ARBA" id="ARBA00047941"/>
    </source>
</evidence>
<comment type="catalytic activity">
    <reaction evidence="8">
        <text>arsenic triglutathione + 3 [thioredoxin]-dithiol + 3 S-adenosyl-L-methionine = trimethylarsine + 3 [thioredoxin]-disulfide + 3 glutathione + 3 S-adenosyl-L-homocysteine + 3 H(+)</text>
        <dbReference type="Rhea" id="RHEA:69432"/>
        <dbReference type="Rhea" id="RHEA-COMP:10698"/>
        <dbReference type="Rhea" id="RHEA-COMP:10700"/>
        <dbReference type="ChEBI" id="CHEBI:15378"/>
        <dbReference type="ChEBI" id="CHEBI:27130"/>
        <dbReference type="ChEBI" id="CHEBI:29950"/>
        <dbReference type="ChEBI" id="CHEBI:50058"/>
        <dbReference type="ChEBI" id="CHEBI:57856"/>
        <dbReference type="ChEBI" id="CHEBI:57925"/>
        <dbReference type="ChEBI" id="CHEBI:59789"/>
        <dbReference type="ChEBI" id="CHEBI:183640"/>
        <dbReference type="EC" id="2.1.1.137"/>
    </reaction>
</comment>
<evidence type="ECO:0000256" key="2">
    <source>
        <dbReference type="ARBA" id="ARBA00022691"/>
    </source>
</evidence>
<evidence type="ECO:0000313" key="11">
    <source>
        <dbReference type="Proteomes" id="UP000294299"/>
    </source>
</evidence>
<dbReference type="KEGG" id="nfn:NFRAN_0049"/>
<dbReference type="OrthoDB" id="57427at2157"/>
<evidence type="ECO:0000256" key="3">
    <source>
        <dbReference type="ARBA" id="ARBA00034487"/>
    </source>
</evidence>
<dbReference type="GO" id="GO:0032259">
    <property type="term" value="P:methylation"/>
    <property type="evidence" value="ECO:0007669"/>
    <property type="project" value="UniProtKB-KW"/>
</dbReference>
<dbReference type="InterPro" id="IPR025714">
    <property type="entry name" value="Methyltranfer_dom"/>
</dbReference>